<evidence type="ECO:0000256" key="3">
    <source>
        <dbReference type="ARBA" id="ARBA00024327"/>
    </source>
</evidence>
<dbReference type="PANTHER" id="PTHR46509:SF1">
    <property type="entry name" value="PHOSPHOADENOSINE PHOSPHOSULFATE REDUCTASE"/>
    <property type="match status" value="1"/>
</dbReference>
<dbReference type="Gene3D" id="3.40.50.620">
    <property type="entry name" value="HUPs"/>
    <property type="match status" value="1"/>
</dbReference>
<sequence length="290" mass="32219">MPGQTTSFDAPLTGPVSEEQLALINAHLSTLSPSEVLQWGVEHLPSLYQTTAFGLTGLVGIDMLSRITSSPPPLIFLDTLYHFSETLELVEKVRSRYGIDITVYKPDGCENVQQFEQKYGENLWETNEEVYDWVVKVEPAARAYRDLGVKSIITGRRSSQGAARAALQPLEIDATGLYKLNPFVSWTFGQVKAYVDEHNVPRNALLDQGYKSVGDWHSTQKSGEGDAGERAGRWQGKNKTECGLHKDYFKMKLAAKKKAREDELQKRDEARSRGTPIETPISDSAAIAVA</sequence>
<accession>A0A0C3BBD9</accession>
<dbReference type="NCBIfam" id="TIGR02057">
    <property type="entry name" value="PAPS_reductase"/>
    <property type="match status" value="1"/>
</dbReference>
<reference evidence="7" key="2">
    <citation type="submission" date="2015-01" db="EMBL/GenBank/DDBJ databases">
        <title>Evolutionary Origins and Diversification of the Mycorrhizal Mutualists.</title>
        <authorList>
            <consortium name="DOE Joint Genome Institute"/>
            <consortium name="Mycorrhizal Genomics Consortium"/>
            <person name="Kohler A."/>
            <person name="Kuo A."/>
            <person name="Nagy L.G."/>
            <person name="Floudas D."/>
            <person name="Copeland A."/>
            <person name="Barry K.W."/>
            <person name="Cichocki N."/>
            <person name="Veneault-Fourrey C."/>
            <person name="LaButti K."/>
            <person name="Lindquist E.A."/>
            <person name="Lipzen A."/>
            <person name="Lundell T."/>
            <person name="Morin E."/>
            <person name="Murat C."/>
            <person name="Riley R."/>
            <person name="Ohm R."/>
            <person name="Sun H."/>
            <person name="Tunlid A."/>
            <person name="Henrissat B."/>
            <person name="Grigoriev I.V."/>
            <person name="Hibbett D.S."/>
            <person name="Martin F."/>
        </authorList>
    </citation>
    <scope>NUCLEOTIDE SEQUENCE [LARGE SCALE GENOMIC DNA]</scope>
    <source>
        <strain evidence="7">MAFF 305830</strain>
    </source>
</reference>
<comment type="pathway">
    <text evidence="3">Sulfur metabolism; hydrogen sulfide biosynthesis; sulfite from sulfate.</text>
</comment>
<keyword evidence="2" id="KW-0560">Oxidoreductase</keyword>
<dbReference type="InterPro" id="IPR011800">
    <property type="entry name" value="PAPS_reductase_CysH"/>
</dbReference>
<dbReference type="Proteomes" id="UP000054097">
    <property type="component" value="Unassembled WGS sequence"/>
</dbReference>
<dbReference type="InterPro" id="IPR004511">
    <property type="entry name" value="PAPS/APS_Rdtase"/>
</dbReference>
<comment type="similarity">
    <text evidence="1">Belongs to the PAPS reductase family. CysH subfamily.</text>
</comment>
<dbReference type="GO" id="GO:0019379">
    <property type="term" value="P:sulfate assimilation, phosphoadenylyl sulfate reduction by phosphoadenylyl-sulfate reductase (thioredoxin)"/>
    <property type="evidence" value="ECO:0007669"/>
    <property type="project" value="InterPro"/>
</dbReference>
<protein>
    <recommendedName>
        <fullName evidence="5">Phosphoadenosine phosphosulphate reductase domain-containing protein</fullName>
    </recommendedName>
</protein>
<dbReference type="OrthoDB" id="7869097at2759"/>
<keyword evidence="7" id="KW-1185">Reference proteome</keyword>
<dbReference type="SUPFAM" id="SSF52402">
    <property type="entry name" value="Adenine nucleotide alpha hydrolases-like"/>
    <property type="match status" value="1"/>
</dbReference>
<feature type="region of interest" description="Disordered" evidence="4">
    <location>
        <begin position="259"/>
        <end position="290"/>
    </location>
</feature>
<dbReference type="HOGENOM" id="CLU_044089_2_1_1"/>
<evidence type="ECO:0000259" key="5">
    <source>
        <dbReference type="Pfam" id="PF01507"/>
    </source>
</evidence>
<evidence type="ECO:0000256" key="4">
    <source>
        <dbReference type="SAM" id="MobiDB-lite"/>
    </source>
</evidence>
<dbReference type="NCBIfam" id="NF002537">
    <property type="entry name" value="PRK02090.1"/>
    <property type="match status" value="1"/>
</dbReference>
<evidence type="ECO:0000313" key="7">
    <source>
        <dbReference type="Proteomes" id="UP000054097"/>
    </source>
</evidence>
<feature type="region of interest" description="Disordered" evidence="4">
    <location>
        <begin position="215"/>
        <end position="236"/>
    </location>
</feature>
<reference evidence="6 7" key="1">
    <citation type="submission" date="2014-04" db="EMBL/GenBank/DDBJ databases">
        <authorList>
            <consortium name="DOE Joint Genome Institute"/>
            <person name="Kuo A."/>
            <person name="Zuccaro A."/>
            <person name="Kohler A."/>
            <person name="Nagy L.G."/>
            <person name="Floudas D."/>
            <person name="Copeland A."/>
            <person name="Barry K.W."/>
            <person name="Cichocki N."/>
            <person name="Veneault-Fourrey C."/>
            <person name="LaButti K."/>
            <person name="Lindquist E.A."/>
            <person name="Lipzen A."/>
            <person name="Lundell T."/>
            <person name="Morin E."/>
            <person name="Murat C."/>
            <person name="Sun H."/>
            <person name="Tunlid A."/>
            <person name="Henrissat B."/>
            <person name="Grigoriev I.V."/>
            <person name="Hibbett D.S."/>
            <person name="Martin F."/>
            <person name="Nordberg H.P."/>
            <person name="Cantor M.N."/>
            <person name="Hua S.X."/>
        </authorList>
    </citation>
    <scope>NUCLEOTIDE SEQUENCE [LARGE SCALE GENOMIC DNA]</scope>
    <source>
        <strain evidence="6 7">MAFF 305830</strain>
    </source>
</reference>
<dbReference type="PANTHER" id="PTHR46509">
    <property type="entry name" value="PHOSPHOADENOSINE PHOSPHOSULFATE REDUCTASE"/>
    <property type="match status" value="1"/>
</dbReference>
<dbReference type="InterPro" id="IPR014729">
    <property type="entry name" value="Rossmann-like_a/b/a_fold"/>
</dbReference>
<evidence type="ECO:0000256" key="2">
    <source>
        <dbReference type="ARBA" id="ARBA00023002"/>
    </source>
</evidence>
<evidence type="ECO:0000313" key="6">
    <source>
        <dbReference type="EMBL" id="KIM29444.1"/>
    </source>
</evidence>
<organism evidence="6 7">
    <name type="scientific">Serendipita vermifera MAFF 305830</name>
    <dbReference type="NCBI Taxonomy" id="933852"/>
    <lineage>
        <taxon>Eukaryota</taxon>
        <taxon>Fungi</taxon>
        <taxon>Dikarya</taxon>
        <taxon>Basidiomycota</taxon>
        <taxon>Agaricomycotina</taxon>
        <taxon>Agaricomycetes</taxon>
        <taxon>Sebacinales</taxon>
        <taxon>Serendipitaceae</taxon>
        <taxon>Serendipita</taxon>
    </lineage>
</organism>
<dbReference type="EMBL" id="KN824288">
    <property type="protein sequence ID" value="KIM29444.1"/>
    <property type="molecule type" value="Genomic_DNA"/>
</dbReference>
<dbReference type="HAMAP" id="MF_00063">
    <property type="entry name" value="CysH"/>
    <property type="match status" value="1"/>
</dbReference>
<dbReference type="GO" id="GO:0004604">
    <property type="term" value="F:phosphoadenylyl-sulfate reductase (thioredoxin) activity"/>
    <property type="evidence" value="ECO:0007669"/>
    <property type="project" value="InterPro"/>
</dbReference>
<dbReference type="STRING" id="933852.A0A0C3BBD9"/>
<proteinExistence type="inferred from homology"/>
<dbReference type="Pfam" id="PF01507">
    <property type="entry name" value="PAPS_reduct"/>
    <property type="match status" value="1"/>
</dbReference>
<feature type="compositionally biased region" description="Basic and acidic residues" evidence="4">
    <location>
        <begin position="259"/>
        <end position="272"/>
    </location>
</feature>
<feature type="domain" description="Phosphoadenosine phosphosulphate reductase" evidence="5">
    <location>
        <begin position="48"/>
        <end position="221"/>
    </location>
</feature>
<dbReference type="CDD" id="cd23945">
    <property type="entry name" value="PAPS_reductase"/>
    <property type="match status" value="1"/>
</dbReference>
<dbReference type="GO" id="GO:0005737">
    <property type="term" value="C:cytoplasm"/>
    <property type="evidence" value="ECO:0007669"/>
    <property type="project" value="TreeGrafter"/>
</dbReference>
<dbReference type="NCBIfam" id="TIGR00434">
    <property type="entry name" value="cysH"/>
    <property type="match status" value="1"/>
</dbReference>
<gene>
    <name evidence="6" type="ORF">M408DRAFT_113508</name>
</gene>
<feature type="compositionally biased region" description="Basic and acidic residues" evidence="4">
    <location>
        <begin position="223"/>
        <end position="236"/>
    </location>
</feature>
<dbReference type="AlphaFoldDB" id="A0A0C3BBD9"/>
<dbReference type="InterPro" id="IPR002500">
    <property type="entry name" value="PAPS_reduct_dom"/>
</dbReference>
<name>A0A0C3BBD9_SERVB</name>
<evidence type="ECO:0000256" key="1">
    <source>
        <dbReference type="ARBA" id="ARBA00009732"/>
    </source>
</evidence>